<name>A0A1I1EH26_9ACTN</name>
<dbReference type="GO" id="GO:0005886">
    <property type="term" value="C:plasma membrane"/>
    <property type="evidence" value="ECO:0007669"/>
    <property type="project" value="UniProtKB-SubCell"/>
</dbReference>
<dbReference type="Gene3D" id="3.40.50.2300">
    <property type="match status" value="2"/>
</dbReference>
<dbReference type="PANTHER" id="PTHR34296">
    <property type="entry name" value="TRANSCRIPTIONAL ACTIVATOR PROTEIN MED"/>
    <property type="match status" value="1"/>
</dbReference>
<evidence type="ECO:0000256" key="1">
    <source>
        <dbReference type="ARBA" id="ARBA00004193"/>
    </source>
</evidence>
<dbReference type="Proteomes" id="UP000199207">
    <property type="component" value="Unassembled WGS sequence"/>
</dbReference>
<feature type="region of interest" description="Disordered" evidence="7">
    <location>
        <begin position="13"/>
        <end position="53"/>
    </location>
</feature>
<dbReference type="STRING" id="910347.SAMN05421773_101304"/>
<comment type="subcellular location">
    <subcellularLocation>
        <location evidence="1">Cell membrane</location>
        <topology evidence="1">Lipid-anchor</topology>
    </subcellularLocation>
</comment>
<protein>
    <submittedName>
        <fullName evidence="9">Basic membrane protein A</fullName>
    </submittedName>
</protein>
<reference evidence="9 10" key="1">
    <citation type="submission" date="2016-10" db="EMBL/GenBank/DDBJ databases">
        <authorList>
            <person name="de Groot N.N."/>
        </authorList>
    </citation>
    <scope>NUCLEOTIDE SEQUENCE [LARGE SCALE GENOMIC DNA]</scope>
    <source>
        <strain evidence="9 10">CGMCC 4.5739</strain>
    </source>
</reference>
<dbReference type="InterPro" id="IPR028082">
    <property type="entry name" value="Peripla_BP_I"/>
</dbReference>
<evidence type="ECO:0000256" key="6">
    <source>
        <dbReference type="ARBA" id="ARBA00023288"/>
    </source>
</evidence>
<organism evidence="9 10">
    <name type="scientific">Streptomyces aidingensis</name>
    <dbReference type="NCBI Taxonomy" id="910347"/>
    <lineage>
        <taxon>Bacteria</taxon>
        <taxon>Bacillati</taxon>
        <taxon>Actinomycetota</taxon>
        <taxon>Actinomycetes</taxon>
        <taxon>Kitasatosporales</taxon>
        <taxon>Streptomycetaceae</taxon>
        <taxon>Streptomyces</taxon>
    </lineage>
</organism>
<evidence type="ECO:0000313" key="10">
    <source>
        <dbReference type="Proteomes" id="UP000199207"/>
    </source>
</evidence>
<proteinExistence type="inferred from homology"/>
<dbReference type="InterPro" id="IPR003760">
    <property type="entry name" value="PnrA-like"/>
</dbReference>
<keyword evidence="10" id="KW-1185">Reference proteome</keyword>
<dbReference type="AlphaFoldDB" id="A0A1I1EH26"/>
<keyword evidence="6" id="KW-0449">Lipoprotein</keyword>
<dbReference type="EMBL" id="FOLM01000001">
    <property type="protein sequence ID" value="SFB86435.1"/>
    <property type="molecule type" value="Genomic_DNA"/>
</dbReference>
<feature type="domain" description="ABC transporter substrate-binding protein PnrA-like" evidence="8">
    <location>
        <begin position="30"/>
        <end position="331"/>
    </location>
</feature>
<keyword evidence="4" id="KW-0732">Signal</keyword>
<dbReference type="PANTHER" id="PTHR34296:SF2">
    <property type="entry name" value="ABC TRANSPORTER GUANOSINE-BINDING PROTEIN NUPN"/>
    <property type="match status" value="1"/>
</dbReference>
<comment type="similarity">
    <text evidence="2">Belongs to the BMP lipoprotein family.</text>
</comment>
<dbReference type="SUPFAM" id="SSF53822">
    <property type="entry name" value="Periplasmic binding protein-like I"/>
    <property type="match status" value="1"/>
</dbReference>
<sequence length="334" mass="34909">MAATVALALSAAACGESSTESEGAEKGPAVAFDVGGRDDQSFNESAARGGDKAEEELGVEVFYQTAREGETDADREQRLTQMAEAGYDPVIGVGFLYGTAVERAAEQFPDTTFGIVDSVVEADNVYSMVFAEHEASYLAGVAAALKTQTNVVGFIGGENNPLIQKFQAGFEQGVADTSPDVEVLVEYLYENSGTGAGFADPAKAKEKADGMIVRDADIIYTAAGASGNGSIEEVAKHEGVWAIGVDSDQYQQEGLAEWQDHILTSAVKAVDVAVFDLIQSVESGEPLSGVGEYGLAEEGVYLATSGGFIDDIQAEIDAAREGIINGDIEVSQTP</sequence>
<evidence type="ECO:0000256" key="5">
    <source>
        <dbReference type="ARBA" id="ARBA00023136"/>
    </source>
</evidence>
<accession>A0A1I1EH26</accession>
<evidence type="ECO:0000256" key="3">
    <source>
        <dbReference type="ARBA" id="ARBA00022475"/>
    </source>
</evidence>
<dbReference type="Pfam" id="PF02608">
    <property type="entry name" value="Bmp"/>
    <property type="match status" value="1"/>
</dbReference>
<dbReference type="CDD" id="cd06354">
    <property type="entry name" value="PBP1_PrnA-like"/>
    <property type="match status" value="1"/>
</dbReference>
<keyword evidence="3" id="KW-1003">Cell membrane</keyword>
<evidence type="ECO:0000256" key="7">
    <source>
        <dbReference type="SAM" id="MobiDB-lite"/>
    </source>
</evidence>
<dbReference type="InterPro" id="IPR050957">
    <property type="entry name" value="BMP_lipoprotein"/>
</dbReference>
<keyword evidence="5" id="KW-0472">Membrane</keyword>
<evidence type="ECO:0000256" key="4">
    <source>
        <dbReference type="ARBA" id="ARBA00022729"/>
    </source>
</evidence>
<gene>
    <name evidence="9" type="ORF">SAMN05421773_101304</name>
</gene>
<evidence type="ECO:0000256" key="2">
    <source>
        <dbReference type="ARBA" id="ARBA00008610"/>
    </source>
</evidence>
<evidence type="ECO:0000313" key="9">
    <source>
        <dbReference type="EMBL" id="SFB86435.1"/>
    </source>
</evidence>
<evidence type="ECO:0000259" key="8">
    <source>
        <dbReference type="Pfam" id="PF02608"/>
    </source>
</evidence>